<evidence type="ECO:0000313" key="2">
    <source>
        <dbReference type="EMBL" id="MEN9060855.1"/>
    </source>
</evidence>
<dbReference type="RefSeq" id="WP_347165991.1">
    <property type="nucleotide sequence ID" value="NZ_JBDNCH010000002.1"/>
</dbReference>
<comment type="caution">
    <text evidence="2">The sequence shown here is derived from an EMBL/GenBank/DDBJ whole genome shotgun (WGS) entry which is preliminary data.</text>
</comment>
<protein>
    <submittedName>
        <fullName evidence="2">Uncharacterized protein</fullName>
    </submittedName>
</protein>
<keyword evidence="3" id="KW-1185">Reference proteome</keyword>
<evidence type="ECO:0000313" key="3">
    <source>
        <dbReference type="Proteomes" id="UP001428774"/>
    </source>
</evidence>
<name>A0AAW9SPI5_9RHOB</name>
<dbReference type="Proteomes" id="UP001428774">
    <property type="component" value="Unassembled WGS sequence"/>
</dbReference>
<organism evidence="2 3">
    <name type="scientific">Ponticoccus litoralis</name>
    <dbReference type="NCBI Taxonomy" id="422297"/>
    <lineage>
        <taxon>Bacteria</taxon>
        <taxon>Pseudomonadati</taxon>
        <taxon>Pseudomonadota</taxon>
        <taxon>Alphaproteobacteria</taxon>
        <taxon>Rhodobacterales</taxon>
        <taxon>Roseobacteraceae</taxon>
        <taxon>Ponticoccus</taxon>
    </lineage>
</organism>
<proteinExistence type="predicted"/>
<dbReference type="AlphaFoldDB" id="A0AAW9SPI5"/>
<feature type="signal peptide" evidence="1">
    <location>
        <begin position="1"/>
        <end position="18"/>
    </location>
</feature>
<reference evidence="2 3" key="1">
    <citation type="submission" date="2024-05" db="EMBL/GenBank/DDBJ databases">
        <title>Genome sequence of Ponticoccus litoralis KCCM 90028.</title>
        <authorList>
            <person name="Kim J.M."/>
            <person name="Lee J.K."/>
            <person name="Choi B.J."/>
            <person name="Bayburt H."/>
            <person name="Baek J.H."/>
            <person name="Jeon C.O."/>
        </authorList>
    </citation>
    <scope>NUCLEOTIDE SEQUENCE [LARGE SCALE GENOMIC DNA]</scope>
    <source>
        <strain evidence="2 3">KCCM 90028</strain>
    </source>
</reference>
<sequence>MKAILAGLLIASGTLAGAQSLSVAEITSQIDAEMSGLDEYAALLNDPDPRRALKAMEIMLGSGDPELERLALDFGIYSTDARVRRTAFETWIKTEPTLVFRFMAGKDRAEEVARYIGNFKGTMNAEGIGTTSYVVGAFDADRNCYIWKSYSNCAVSVSDDAIILNFDNNWSELTISDDAKLVGVVQLNRNIAPVPVEIPISR</sequence>
<gene>
    <name evidence="2" type="ORF">ABFB10_07175</name>
</gene>
<accession>A0AAW9SPI5</accession>
<keyword evidence="1" id="KW-0732">Signal</keyword>
<evidence type="ECO:0000256" key="1">
    <source>
        <dbReference type="SAM" id="SignalP"/>
    </source>
</evidence>
<dbReference type="EMBL" id="JBDNCH010000002">
    <property type="protein sequence ID" value="MEN9060855.1"/>
    <property type="molecule type" value="Genomic_DNA"/>
</dbReference>
<feature type="chain" id="PRO_5043667763" evidence="1">
    <location>
        <begin position="19"/>
        <end position="202"/>
    </location>
</feature>